<reference evidence="3" key="2">
    <citation type="submission" date="2015-06" db="UniProtKB">
        <authorList>
            <consortium name="EnsemblProtists"/>
        </authorList>
    </citation>
    <scope>IDENTIFICATION</scope>
    <source>
        <strain evidence="3">Emoy2</strain>
    </source>
</reference>
<dbReference type="EnsemblProtists" id="HpaT803676">
    <property type="protein sequence ID" value="HpaP803676"/>
    <property type="gene ID" value="HpaG803676"/>
</dbReference>
<accession>M4BBL3</accession>
<organism evidence="3 4">
    <name type="scientific">Hyaloperonospora arabidopsidis (strain Emoy2)</name>
    <name type="common">Downy mildew agent</name>
    <name type="synonym">Peronospora arabidopsidis</name>
    <dbReference type="NCBI Taxonomy" id="559515"/>
    <lineage>
        <taxon>Eukaryota</taxon>
        <taxon>Sar</taxon>
        <taxon>Stramenopiles</taxon>
        <taxon>Oomycota</taxon>
        <taxon>Peronosporomycetes</taxon>
        <taxon>Peronosporales</taxon>
        <taxon>Peronosporaceae</taxon>
        <taxon>Hyaloperonospora</taxon>
    </lineage>
</organism>
<evidence type="ECO:0000256" key="2">
    <source>
        <dbReference type="SAM" id="Phobius"/>
    </source>
</evidence>
<feature type="compositionally biased region" description="Basic and acidic residues" evidence="1">
    <location>
        <begin position="1"/>
        <end position="11"/>
    </location>
</feature>
<evidence type="ECO:0000256" key="1">
    <source>
        <dbReference type="SAM" id="MobiDB-lite"/>
    </source>
</evidence>
<feature type="region of interest" description="Disordered" evidence="1">
    <location>
        <begin position="1"/>
        <end position="33"/>
    </location>
</feature>
<protein>
    <submittedName>
        <fullName evidence="3">Uncharacterized protein</fullName>
    </submittedName>
</protein>
<name>M4BBL3_HYAAE</name>
<dbReference type="Proteomes" id="UP000011713">
    <property type="component" value="Unassembled WGS sequence"/>
</dbReference>
<dbReference type="EMBL" id="JH598105">
    <property type="status" value="NOT_ANNOTATED_CDS"/>
    <property type="molecule type" value="Genomic_DNA"/>
</dbReference>
<keyword evidence="4" id="KW-1185">Reference proteome</keyword>
<feature type="compositionally biased region" description="Polar residues" evidence="1">
    <location>
        <begin position="17"/>
        <end position="26"/>
    </location>
</feature>
<dbReference type="eggNOG" id="ENOG502S9R1">
    <property type="taxonomic scope" value="Eukaryota"/>
</dbReference>
<proteinExistence type="predicted"/>
<evidence type="ECO:0000313" key="4">
    <source>
        <dbReference type="Proteomes" id="UP000011713"/>
    </source>
</evidence>
<feature type="transmembrane region" description="Helical" evidence="2">
    <location>
        <begin position="139"/>
        <end position="157"/>
    </location>
</feature>
<keyword evidence="2" id="KW-0812">Transmembrane</keyword>
<keyword evidence="2" id="KW-1133">Transmembrane helix</keyword>
<sequence length="165" mass="17847">MVAAKTPHDMEPGWATGRTSMNGTEVSKSKSKVAATRNEHSLLLVKADEEIHPLPWFLSPEWTKRSVPTANSSNHSRALQEAGTIRCACLFALPFCSSSSTYPDANSESDLELGHLVRRAVNSREIVDEADSSKKCIRFLVGLIVTMALALVLLIILQPGAGDSS</sequence>
<dbReference type="AlphaFoldDB" id="M4BBL3"/>
<dbReference type="VEuPathDB" id="FungiDB:HpaG803676"/>
<dbReference type="HOGENOM" id="CLU_120244_0_0_1"/>
<dbReference type="InParanoid" id="M4BBL3"/>
<keyword evidence="2" id="KW-0472">Membrane</keyword>
<dbReference type="OMA" id="EIYPLPW"/>
<evidence type="ECO:0000313" key="3">
    <source>
        <dbReference type="EnsemblProtists" id="HpaP803676"/>
    </source>
</evidence>
<reference evidence="4" key="1">
    <citation type="journal article" date="2010" name="Science">
        <title>Signatures of adaptation to obligate biotrophy in the Hyaloperonospora arabidopsidis genome.</title>
        <authorList>
            <person name="Baxter L."/>
            <person name="Tripathy S."/>
            <person name="Ishaque N."/>
            <person name="Boot N."/>
            <person name="Cabral A."/>
            <person name="Kemen E."/>
            <person name="Thines M."/>
            <person name="Ah-Fong A."/>
            <person name="Anderson R."/>
            <person name="Badejoko W."/>
            <person name="Bittner-Eddy P."/>
            <person name="Boore J.L."/>
            <person name="Chibucos M.C."/>
            <person name="Coates M."/>
            <person name="Dehal P."/>
            <person name="Delehaunty K."/>
            <person name="Dong S."/>
            <person name="Downton P."/>
            <person name="Dumas B."/>
            <person name="Fabro G."/>
            <person name="Fronick C."/>
            <person name="Fuerstenberg S.I."/>
            <person name="Fulton L."/>
            <person name="Gaulin E."/>
            <person name="Govers F."/>
            <person name="Hughes L."/>
            <person name="Humphray S."/>
            <person name="Jiang R.H."/>
            <person name="Judelson H."/>
            <person name="Kamoun S."/>
            <person name="Kyung K."/>
            <person name="Meijer H."/>
            <person name="Minx P."/>
            <person name="Morris P."/>
            <person name="Nelson J."/>
            <person name="Phuntumart V."/>
            <person name="Qutob D."/>
            <person name="Rehmany A."/>
            <person name="Rougon-Cardoso A."/>
            <person name="Ryden P."/>
            <person name="Torto-Alalibo T."/>
            <person name="Studholme D."/>
            <person name="Wang Y."/>
            <person name="Win J."/>
            <person name="Wood J."/>
            <person name="Clifton S.W."/>
            <person name="Rogers J."/>
            <person name="Van den Ackerveken G."/>
            <person name="Jones J.D."/>
            <person name="McDowell J.M."/>
            <person name="Beynon J."/>
            <person name="Tyler B.M."/>
        </authorList>
    </citation>
    <scope>NUCLEOTIDE SEQUENCE [LARGE SCALE GENOMIC DNA]</scope>
    <source>
        <strain evidence="4">Emoy2</strain>
    </source>
</reference>